<dbReference type="SUPFAM" id="SSF51419">
    <property type="entry name" value="PLP-binding barrel"/>
    <property type="match status" value="1"/>
</dbReference>
<protein>
    <submittedName>
        <fullName evidence="3">D-amino acid deaminase</fullName>
    </submittedName>
</protein>
<evidence type="ECO:0000313" key="4">
    <source>
        <dbReference type="Proteomes" id="UP000028186"/>
    </source>
</evidence>
<dbReference type="HOGENOM" id="CLU_031639_3_0_5"/>
<accession>A0A068TIJ6</accession>
<organism evidence="3 4">
    <name type="scientific">Neorhizobium galegae bv. officinalis bv. officinalis str. HAMBI 1141</name>
    <dbReference type="NCBI Taxonomy" id="1028801"/>
    <lineage>
        <taxon>Bacteria</taxon>
        <taxon>Pseudomonadati</taxon>
        <taxon>Pseudomonadota</taxon>
        <taxon>Alphaproteobacteria</taxon>
        <taxon>Hyphomicrobiales</taxon>
        <taxon>Rhizobiaceae</taxon>
        <taxon>Rhizobium/Agrobacterium group</taxon>
        <taxon>Neorhizobium</taxon>
    </lineage>
</organism>
<dbReference type="InterPro" id="IPR042208">
    <property type="entry name" value="D-ser_dehydrat-like_sf"/>
</dbReference>
<dbReference type="Gene3D" id="2.40.37.20">
    <property type="entry name" value="D-serine dehydratase-like domain"/>
    <property type="match status" value="1"/>
</dbReference>
<keyword evidence="3" id="KW-0614">Plasmid</keyword>
<evidence type="ECO:0000256" key="1">
    <source>
        <dbReference type="SAM" id="MobiDB-lite"/>
    </source>
</evidence>
<dbReference type="InterPro" id="IPR029066">
    <property type="entry name" value="PLP-binding_barrel"/>
</dbReference>
<dbReference type="InterPro" id="IPR051466">
    <property type="entry name" value="D-amino_acid_metab_enzyme"/>
</dbReference>
<proteinExistence type="predicted"/>
<geneLocation type="plasmid" evidence="4">
    <name>II</name>
</geneLocation>
<feature type="region of interest" description="Disordered" evidence="1">
    <location>
        <begin position="1"/>
        <end position="21"/>
    </location>
</feature>
<reference evidence="4" key="1">
    <citation type="journal article" date="2014" name="BMC Genomics">
        <title>Genome sequencing of two Neorhizobium galegae strains reveals a noeT gene responsible for the unusual acetylation of the nodulation factors.</title>
        <authorList>
            <person name="Osterman J."/>
            <person name="Marsh J."/>
            <person name="Laine P.K."/>
            <person name="Zeng Z."/>
            <person name="Alatalo E."/>
            <person name="Sullivan J.T."/>
            <person name="Young J.P."/>
            <person name="Thomas-Oates J."/>
            <person name="Paulin L."/>
            <person name="Lindstrom K."/>
        </authorList>
    </citation>
    <scope>NUCLEOTIDE SEQUENCE [LARGE SCALE GENOMIC DNA]</scope>
    <source>
        <strain evidence="4">HAMBI 1141</strain>
        <plasmid evidence="4">II</plasmid>
    </source>
</reference>
<dbReference type="EMBL" id="HG938356">
    <property type="protein sequence ID" value="CDN57899.1"/>
    <property type="molecule type" value="Genomic_DNA"/>
</dbReference>
<dbReference type="AlphaFoldDB" id="A0A068TIJ6"/>
<gene>
    <name evidence="3" type="ORF">RG1141_PA10670</name>
</gene>
<dbReference type="Gene3D" id="3.20.20.10">
    <property type="entry name" value="Alanine racemase"/>
    <property type="match status" value="1"/>
</dbReference>
<dbReference type="KEGG" id="ngl:RG1141_PA10670"/>
<dbReference type="SMART" id="SM01119">
    <property type="entry name" value="D-ser_dehydrat"/>
    <property type="match status" value="1"/>
</dbReference>
<name>A0A068TIJ6_NEOGA</name>
<evidence type="ECO:0000259" key="2">
    <source>
        <dbReference type="SMART" id="SM01119"/>
    </source>
</evidence>
<sequence length="442" mass="48454">MSGEAEITKLGTGPTGRLTGLEKGLPCPGNDALDLSSIADAGWNLLRGDLPLPVCTLRRKALEHNSKRMLRFLEAFAPNIVLCPHGKTTMSPQLFQRQLADGCWGISLATFHQVRAARRLGFDRIFYASELVGLQEIVFVLQELAADPAFDFYCLVDSIDGVERLRASAEEFSPGRPLQVLVEGGFPGGRCGVRTVESAVDVAQAVQASSPHLRLVGVEGYEGVLQTRSKKEGLAAVPAFLHSLTEMIRACDREGLFSACEKIILSAGGSSFYDLVAEMPRHLQLSKPLQVVIRSGCYLTHDSGLYRRLFEDLRQRSDIAQQTDLSFDQALEVWGHVLSIPEPDRIVVGVGQRDFGHDAGPPAVTKASRDGALPRLLDAERYEIVIINDQHTTIRGPADHGLKIGDTVAMSPSHPCTTFDKWRLIYEIDESYNVVGAIETFF</sequence>
<dbReference type="PATRIC" id="fig|1028801.3.peg.5669"/>
<dbReference type="PANTHER" id="PTHR28004">
    <property type="entry name" value="ZGC:162816-RELATED"/>
    <property type="match status" value="1"/>
</dbReference>
<dbReference type="eggNOG" id="COG3616">
    <property type="taxonomic scope" value="Bacteria"/>
</dbReference>
<dbReference type="PANTHER" id="PTHR28004:SF8">
    <property type="entry name" value="D-SERINE DEAMINASE"/>
    <property type="match status" value="1"/>
</dbReference>
<feature type="compositionally biased region" description="Low complexity" evidence="1">
    <location>
        <begin position="8"/>
        <end position="21"/>
    </location>
</feature>
<dbReference type="Pfam" id="PF14031">
    <property type="entry name" value="D-ser_dehydrat"/>
    <property type="match status" value="1"/>
</dbReference>
<dbReference type="RefSeq" id="WP_065814812.1">
    <property type="nucleotide sequence ID" value="NZ_HG938356.1"/>
</dbReference>
<feature type="domain" description="D-serine dehydratase-like" evidence="2">
    <location>
        <begin position="330"/>
        <end position="429"/>
    </location>
</feature>
<dbReference type="InterPro" id="IPR026956">
    <property type="entry name" value="D-ser_dehydrat-like_dom"/>
</dbReference>
<evidence type="ECO:0000313" key="3">
    <source>
        <dbReference type="EMBL" id="CDN57899.1"/>
    </source>
</evidence>
<dbReference type="Proteomes" id="UP000028186">
    <property type="component" value="Plasmid pHAMBI1141a"/>
</dbReference>